<feature type="domain" description="Carboxylesterase type B" evidence="4">
    <location>
        <begin position="26"/>
        <end position="538"/>
    </location>
</feature>
<accession>A0ABP0C378</accession>
<sequence length="545" mass="59167">MRAPCVLGVGLLAGTACAAPTANVKNGTYYGVHQSTWHQDYFQGIPYAQPPVGDLRFRDPQPLNTSWTGLKNATEMGYMCYGYGATQMVNGEYVSEDCLTLNVYRASNVSANATSSSPKGLLPVVVYLHGGQFKQGSGRDPRYNMTSLLQVGVQNAQPFVGVTLNYRLSYWGFLYGNDVANANAANLGLKDQRLALRWVQENIAAFGGDPERVTLWGMEAGAFSAGLQLLAYGGRDDHLFRGAIIESGSPMLMWPSVTADEWDPLYHAILNDTGCTDAGDSLACLRGVEASALSSVFSGYSSDFTTLHRPNPVVDGDFLRDLGSQQLSSGQFVKVPILTGTTRDEGTWSDYGVKNINTTDEFEAVVEHDGLTSTASHKMAALYPDDPDQGIPATLVGRPGNETGLGAQWKRVAAYSGDKVMIAGRRMAAQTLANHGLDVYSYVYDVLFHAKWWQYGAQESDDLAFVFHNVTLSEAAISPTDAADQKPTFEPLSYLMCSMWLSFVSTLNPNNVPSAMKANVTWPKYTTQSPQNLVFDVNATALCRG</sequence>
<keyword evidence="6" id="KW-1185">Reference proteome</keyword>
<dbReference type="InterPro" id="IPR029058">
    <property type="entry name" value="AB_hydrolase_fold"/>
</dbReference>
<gene>
    <name evidence="5" type="ORF">SEUCBS140593_006238</name>
</gene>
<evidence type="ECO:0000256" key="1">
    <source>
        <dbReference type="ARBA" id="ARBA00005964"/>
    </source>
</evidence>
<reference evidence="5 6" key="1">
    <citation type="submission" date="2024-01" db="EMBL/GenBank/DDBJ databases">
        <authorList>
            <person name="Allen C."/>
            <person name="Tagirdzhanova G."/>
        </authorList>
    </citation>
    <scope>NUCLEOTIDE SEQUENCE [LARGE SCALE GENOMIC DNA]</scope>
</reference>
<protein>
    <recommendedName>
        <fullName evidence="4">Carboxylesterase type B domain-containing protein</fullName>
    </recommendedName>
</protein>
<evidence type="ECO:0000313" key="6">
    <source>
        <dbReference type="Proteomes" id="UP001642482"/>
    </source>
</evidence>
<dbReference type="PANTHER" id="PTHR43918:SF4">
    <property type="entry name" value="CARBOXYLIC ESTER HYDROLASE"/>
    <property type="match status" value="1"/>
</dbReference>
<dbReference type="PANTHER" id="PTHR43918">
    <property type="entry name" value="ACETYLCHOLINESTERASE"/>
    <property type="match status" value="1"/>
</dbReference>
<name>A0ABP0C378_9PEZI</name>
<feature type="signal peptide" evidence="3">
    <location>
        <begin position="1"/>
        <end position="18"/>
    </location>
</feature>
<proteinExistence type="inferred from homology"/>
<dbReference type="InterPro" id="IPR050654">
    <property type="entry name" value="AChE-related_enzymes"/>
</dbReference>
<dbReference type="PROSITE" id="PS51257">
    <property type="entry name" value="PROKAR_LIPOPROTEIN"/>
    <property type="match status" value="1"/>
</dbReference>
<keyword evidence="2" id="KW-0378">Hydrolase</keyword>
<dbReference type="SUPFAM" id="SSF53474">
    <property type="entry name" value="alpha/beta-Hydrolases"/>
    <property type="match status" value="1"/>
</dbReference>
<dbReference type="InterPro" id="IPR002018">
    <property type="entry name" value="CarbesteraseB"/>
</dbReference>
<evidence type="ECO:0000259" key="4">
    <source>
        <dbReference type="Pfam" id="PF00135"/>
    </source>
</evidence>
<evidence type="ECO:0000256" key="2">
    <source>
        <dbReference type="ARBA" id="ARBA00022801"/>
    </source>
</evidence>
<comment type="similarity">
    <text evidence="1">Belongs to the type-B carboxylesterase/lipase family.</text>
</comment>
<feature type="chain" id="PRO_5046610024" description="Carboxylesterase type B domain-containing protein" evidence="3">
    <location>
        <begin position="19"/>
        <end position="545"/>
    </location>
</feature>
<evidence type="ECO:0000256" key="3">
    <source>
        <dbReference type="SAM" id="SignalP"/>
    </source>
</evidence>
<organism evidence="5 6">
    <name type="scientific">Sporothrix eucalyptigena</name>
    <dbReference type="NCBI Taxonomy" id="1812306"/>
    <lineage>
        <taxon>Eukaryota</taxon>
        <taxon>Fungi</taxon>
        <taxon>Dikarya</taxon>
        <taxon>Ascomycota</taxon>
        <taxon>Pezizomycotina</taxon>
        <taxon>Sordariomycetes</taxon>
        <taxon>Sordariomycetidae</taxon>
        <taxon>Ophiostomatales</taxon>
        <taxon>Ophiostomataceae</taxon>
        <taxon>Sporothrix</taxon>
    </lineage>
</organism>
<dbReference type="Gene3D" id="3.40.50.1820">
    <property type="entry name" value="alpha/beta hydrolase"/>
    <property type="match status" value="1"/>
</dbReference>
<dbReference type="Pfam" id="PF00135">
    <property type="entry name" value="COesterase"/>
    <property type="match status" value="1"/>
</dbReference>
<comment type="caution">
    <text evidence="5">The sequence shown here is derived from an EMBL/GenBank/DDBJ whole genome shotgun (WGS) entry which is preliminary data.</text>
</comment>
<keyword evidence="3" id="KW-0732">Signal</keyword>
<dbReference type="EMBL" id="CAWUHD010000066">
    <property type="protein sequence ID" value="CAK7226432.1"/>
    <property type="molecule type" value="Genomic_DNA"/>
</dbReference>
<dbReference type="Proteomes" id="UP001642482">
    <property type="component" value="Unassembled WGS sequence"/>
</dbReference>
<evidence type="ECO:0000313" key="5">
    <source>
        <dbReference type="EMBL" id="CAK7226432.1"/>
    </source>
</evidence>